<keyword evidence="4" id="KW-1185">Reference proteome</keyword>
<feature type="region of interest" description="Disordered" evidence="2">
    <location>
        <begin position="332"/>
        <end position="367"/>
    </location>
</feature>
<dbReference type="KEGG" id="mri:Mal4_16110"/>
<feature type="compositionally biased region" description="Basic and acidic residues" evidence="2">
    <location>
        <begin position="217"/>
        <end position="226"/>
    </location>
</feature>
<feature type="region of interest" description="Disordered" evidence="2">
    <location>
        <begin position="1"/>
        <end position="30"/>
    </location>
</feature>
<feature type="region of interest" description="Disordered" evidence="2">
    <location>
        <begin position="149"/>
        <end position="177"/>
    </location>
</feature>
<dbReference type="AlphaFoldDB" id="A0A517Z498"/>
<dbReference type="Proteomes" id="UP000320496">
    <property type="component" value="Chromosome"/>
</dbReference>
<feature type="compositionally biased region" description="Basic and acidic residues" evidence="2">
    <location>
        <begin position="340"/>
        <end position="356"/>
    </location>
</feature>
<dbReference type="EMBL" id="CP036275">
    <property type="protein sequence ID" value="QDU37301.1"/>
    <property type="molecule type" value="Genomic_DNA"/>
</dbReference>
<protein>
    <submittedName>
        <fullName evidence="3">Uncharacterized protein</fullName>
    </submittedName>
</protein>
<evidence type="ECO:0000313" key="3">
    <source>
        <dbReference type="EMBL" id="QDU37301.1"/>
    </source>
</evidence>
<sequence>MARMRYGPLPSGTETNMVAPERSSGEVDSVDHAGTVSEEAVHAEGTDTAQLEVLQERLAYKDELVAELTARLEAAAEQLDRLQRSGVRPSSGGGGALPAELVDDQRQLTNELTSAVREWQEMNAAVLLSQIDGRLRELQEQVAGQQLVVRSVPQSETSGEPAASAEGSDEESPGEGQISDAWEAMKARLLEGKEAPAQPEKTDVDTAEDASAAEADTAAREPRENEEVAAPEPLDLDAADREELALAVLARDEYIGYLLQTLADTEQRMEQVVDWEQLANAPEELTRQLREELERISQRGRREELRLSLERARLSREQAKLDQLRAVLERRLRTPVGGKPAEETPKGEPTEADRKARWSRLFGTQKD</sequence>
<proteinExistence type="predicted"/>
<feature type="compositionally biased region" description="Basic and acidic residues" evidence="2">
    <location>
        <begin position="193"/>
        <end position="204"/>
    </location>
</feature>
<feature type="region of interest" description="Disordered" evidence="2">
    <location>
        <begin position="193"/>
        <end position="236"/>
    </location>
</feature>
<accession>A0A517Z498</accession>
<evidence type="ECO:0000256" key="1">
    <source>
        <dbReference type="SAM" id="Coils"/>
    </source>
</evidence>
<evidence type="ECO:0000256" key="2">
    <source>
        <dbReference type="SAM" id="MobiDB-lite"/>
    </source>
</evidence>
<gene>
    <name evidence="3" type="ORF">Mal4_16110</name>
</gene>
<feature type="coiled-coil region" evidence="1">
    <location>
        <begin position="302"/>
        <end position="331"/>
    </location>
</feature>
<reference evidence="3 4" key="1">
    <citation type="submission" date="2019-02" db="EMBL/GenBank/DDBJ databases">
        <title>Deep-cultivation of Planctomycetes and their phenomic and genomic characterization uncovers novel biology.</title>
        <authorList>
            <person name="Wiegand S."/>
            <person name="Jogler M."/>
            <person name="Boedeker C."/>
            <person name="Pinto D."/>
            <person name="Vollmers J."/>
            <person name="Rivas-Marin E."/>
            <person name="Kohn T."/>
            <person name="Peeters S.H."/>
            <person name="Heuer A."/>
            <person name="Rast P."/>
            <person name="Oberbeckmann S."/>
            <person name="Bunk B."/>
            <person name="Jeske O."/>
            <person name="Meyerdierks A."/>
            <person name="Storesund J.E."/>
            <person name="Kallscheuer N."/>
            <person name="Luecker S."/>
            <person name="Lage O.M."/>
            <person name="Pohl T."/>
            <person name="Merkel B.J."/>
            <person name="Hornburger P."/>
            <person name="Mueller R.-W."/>
            <person name="Bruemmer F."/>
            <person name="Labrenz M."/>
            <person name="Spormann A.M."/>
            <person name="Op den Camp H."/>
            <person name="Overmann J."/>
            <person name="Amann R."/>
            <person name="Jetten M.S.M."/>
            <person name="Mascher T."/>
            <person name="Medema M.H."/>
            <person name="Devos D.P."/>
            <person name="Kaster A.-K."/>
            <person name="Ovreas L."/>
            <person name="Rohde M."/>
            <person name="Galperin M.Y."/>
            <person name="Jogler C."/>
        </authorList>
    </citation>
    <scope>NUCLEOTIDE SEQUENCE [LARGE SCALE GENOMIC DNA]</scope>
    <source>
        <strain evidence="3 4">Mal4</strain>
    </source>
</reference>
<organism evidence="3 4">
    <name type="scientific">Maioricimonas rarisocia</name>
    <dbReference type="NCBI Taxonomy" id="2528026"/>
    <lineage>
        <taxon>Bacteria</taxon>
        <taxon>Pseudomonadati</taxon>
        <taxon>Planctomycetota</taxon>
        <taxon>Planctomycetia</taxon>
        <taxon>Planctomycetales</taxon>
        <taxon>Planctomycetaceae</taxon>
        <taxon>Maioricimonas</taxon>
    </lineage>
</organism>
<evidence type="ECO:0000313" key="4">
    <source>
        <dbReference type="Proteomes" id="UP000320496"/>
    </source>
</evidence>
<keyword evidence="1" id="KW-0175">Coiled coil</keyword>
<name>A0A517Z498_9PLAN</name>